<dbReference type="InterPro" id="IPR021739">
    <property type="entry name" value="SaV-like"/>
</dbReference>
<evidence type="ECO:0000313" key="2">
    <source>
        <dbReference type="Proteomes" id="UP000190074"/>
    </source>
</evidence>
<evidence type="ECO:0000313" key="1">
    <source>
        <dbReference type="EMBL" id="SKM84168.1"/>
    </source>
</evidence>
<reference evidence="1 2" key="1">
    <citation type="submission" date="2016-11" db="EMBL/GenBank/DDBJ databases">
        <authorList>
            <consortium name="Pathogen Informatics"/>
        </authorList>
    </citation>
    <scope>NUCLEOTIDE SEQUENCE [LARGE SCALE GENOMIC DNA]</scope>
    <source>
        <strain evidence="1 2">911</strain>
    </source>
</reference>
<sequence>MTVAYDPVHRPLHYNNHPSGIECIEVTRLLCYDTGNATKYVWRRGDKGNPAQDLEKSLFYLADARNNVPECRYVPQRAVELLYRVAAAEPDPDAAKFYTAVAEMQWDAAEDAVRKLRAAFPV</sequence>
<name>A0A1U1JWM3_9MYCO</name>
<dbReference type="AlphaFoldDB" id="A0A1U1JWM3"/>
<dbReference type="RefSeq" id="WP_049233336.1">
    <property type="nucleotide sequence ID" value="NZ_FVGW01000016.1"/>
</dbReference>
<protein>
    <submittedName>
        <fullName evidence="1">Protein of unknwon function (DUF3310)</fullName>
    </submittedName>
</protein>
<organism evidence="1 2">
    <name type="scientific">Mycobacteroides abscessus subsp. massiliense</name>
    <dbReference type="NCBI Taxonomy" id="1962118"/>
    <lineage>
        <taxon>Bacteria</taxon>
        <taxon>Bacillati</taxon>
        <taxon>Actinomycetota</taxon>
        <taxon>Actinomycetes</taxon>
        <taxon>Mycobacteriales</taxon>
        <taxon>Mycobacteriaceae</taxon>
        <taxon>Mycobacteroides</taxon>
        <taxon>Mycobacteroides abscessus</taxon>
    </lineage>
</organism>
<dbReference type="EMBL" id="FVGW01000016">
    <property type="protein sequence ID" value="SKM84168.1"/>
    <property type="molecule type" value="Genomic_DNA"/>
</dbReference>
<dbReference type="Pfam" id="PF11753">
    <property type="entry name" value="DUF3310"/>
    <property type="match status" value="1"/>
</dbReference>
<accession>A0A1U1JWM3</accession>
<dbReference type="Proteomes" id="UP000190074">
    <property type="component" value="Unassembled WGS sequence"/>
</dbReference>
<gene>
    <name evidence="1" type="ORF">SAMEA2259716_05263</name>
</gene>
<proteinExistence type="predicted"/>